<reference evidence="1" key="1">
    <citation type="submission" date="2021-04" db="EMBL/GenBank/DDBJ databases">
        <title>A collection of bacterial strains from the Burkholderia cepacia Research Laboratory and Repository.</title>
        <authorList>
            <person name="Lipuma J."/>
            <person name="Spilker T."/>
        </authorList>
    </citation>
    <scope>NUCLEOTIDE SEQUENCE</scope>
    <source>
        <strain evidence="1">AU36012</strain>
    </source>
</reference>
<evidence type="ECO:0000313" key="1">
    <source>
        <dbReference type="EMBL" id="MBR8129705.1"/>
    </source>
</evidence>
<accession>A0AA41E731</accession>
<dbReference type="AlphaFoldDB" id="A0AA41E731"/>
<dbReference type="EMBL" id="JAGSVG010000008">
    <property type="protein sequence ID" value="MBR8129705.1"/>
    <property type="molecule type" value="Genomic_DNA"/>
</dbReference>
<evidence type="ECO:0000313" key="2">
    <source>
        <dbReference type="Proteomes" id="UP000682266"/>
    </source>
</evidence>
<dbReference type="NCBIfam" id="TIGR03359">
    <property type="entry name" value="VI_chp_6"/>
    <property type="match status" value="1"/>
</dbReference>
<dbReference type="PANTHER" id="PTHR35370">
    <property type="entry name" value="CYTOPLASMIC PROTEIN-RELATED-RELATED"/>
    <property type="match status" value="1"/>
</dbReference>
<dbReference type="PIRSF" id="PIRSF028304">
    <property type="entry name" value="UCP028304"/>
    <property type="match status" value="1"/>
</dbReference>
<sequence>MDHLLPHYERELGLLRASIASFSARYPKIAVRLGINGDRSEDPHIERMLQSFALLAANIGTRLSDEYPEFTTSLAGMLCPQYLRAAPACTIARFDIGDVFDKLTEPSSIRRNTELSSKAEDCRFRTVYDVTLAPIRIEHARYGPATSVPSYAVLPPSTSGLLSITFAVTRPDFRIASIPSPLRVHIHGADEVVATILDSMTMRTAAAFVEDTQQRWTALHASPLAPVGHDDTERLIDEDDGAPALRLLGEYFAYSKKFDFVDVDLGALTDAAGPDHKLTLHLAIGGVHPDSREAQRLGALSADNLKLFCTPIINLFRLTSVPLKRDSLTGTYPVQSQNTDAAQVAIWSVDTVRATTGVSRAAVIAPFTSLMHGGVDGPTGPYWISAQRAATTSSGKAEAAISLVGLDGRPASDTGIEQITANMTCTNGDLPRTIRASAPNGDLVNEQGAIVSRIDMLDSPTAVARLPQEGDAVWRLIAQLAPHSIELTRSGLAELKRLLRQFAVQSGTHANLIDGLTNLGHRVRQLWLSGEPMPSFVRGLEVTLTVDEQAFAATSLNAFVGVMERFFTAHMSATNFVQLVVMSANNGREIRRCAPRPGATPLV</sequence>
<comment type="caution">
    <text evidence="1">The sequence shown here is derived from an EMBL/GenBank/DDBJ whole genome shotgun (WGS) entry which is preliminary data.</text>
</comment>
<dbReference type="InterPro" id="IPR010272">
    <property type="entry name" value="T6SS_TssF"/>
</dbReference>
<dbReference type="RefSeq" id="WP_212080034.1">
    <property type="nucleotide sequence ID" value="NZ_JAGSVG010000008.1"/>
</dbReference>
<name>A0AA41E731_9BURK</name>
<gene>
    <name evidence="1" type="primary">tssF</name>
    <name evidence="1" type="ORF">KDW93_12075</name>
</gene>
<dbReference type="Pfam" id="PF05947">
    <property type="entry name" value="T6SS_TssF"/>
    <property type="match status" value="1"/>
</dbReference>
<organism evidence="1 2">
    <name type="scientific">Burkholderia ambifaria</name>
    <dbReference type="NCBI Taxonomy" id="152480"/>
    <lineage>
        <taxon>Bacteria</taxon>
        <taxon>Pseudomonadati</taxon>
        <taxon>Pseudomonadota</taxon>
        <taxon>Betaproteobacteria</taxon>
        <taxon>Burkholderiales</taxon>
        <taxon>Burkholderiaceae</taxon>
        <taxon>Burkholderia</taxon>
        <taxon>Burkholderia cepacia complex</taxon>
    </lineage>
</organism>
<dbReference type="PANTHER" id="PTHR35370:SF1">
    <property type="entry name" value="TYPE VI SECRETION SYSTEM COMPONENT TSSF1"/>
    <property type="match status" value="1"/>
</dbReference>
<dbReference type="Proteomes" id="UP000682266">
    <property type="component" value="Unassembled WGS sequence"/>
</dbReference>
<protein>
    <submittedName>
        <fullName evidence="1">Type VI secretion system baseplate subunit TssF</fullName>
    </submittedName>
</protein>
<proteinExistence type="predicted"/>